<dbReference type="Pfam" id="PF00012">
    <property type="entry name" value="HSP70"/>
    <property type="match status" value="1"/>
</dbReference>
<dbReference type="InterPro" id="IPR018181">
    <property type="entry name" value="Heat_shock_70_CS"/>
</dbReference>
<evidence type="ECO:0000313" key="4">
    <source>
        <dbReference type="EMBL" id="WXA90822.1"/>
    </source>
</evidence>
<dbReference type="InterPro" id="IPR043129">
    <property type="entry name" value="ATPase_NBD"/>
</dbReference>
<dbReference type="InterPro" id="IPR013126">
    <property type="entry name" value="Hsp_70_fam"/>
</dbReference>
<dbReference type="PANTHER" id="PTHR42749:SF1">
    <property type="entry name" value="CELL SHAPE-DETERMINING PROTEIN MREB"/>
    <property type="match status" value="1"/>
</dbReference>
<protein>
    <submittedName>
        <fullName evidence="4">Hsp70 family protein</fullName>
    </submittedName>
</protein>
<dbReference type="PANTHER" id="PTHR42749">
    <property type="entry name" value="CELL SHAPE-DETERMINING PROTEIN MREB"/>
    <property type="match status" value="1"/>
</dbReference>
<evidence type="ECO:0000313" key="5">
    <source>
        <dbReference type="Proteomes" id="UP001379533"/>
    </source>
</evidence>
<evidence type="ECO:0000256" key="3">
    <source>
        <dbReference type="ARBA" id="ARBA00022840"/>
    </source>
</evidence>
<keyword evidence="5" id="KW-1185">Reference proteome</keyword>
<name>A0ABZ2JWU4_9BACT</name>
<sequence length="429" mass="47129">MRRALGLDLGTTNSALALAGAERDVTLAHFEHRGGVTDTFRSILYFHPDARDARRGITSVAGPTAIDEYLEADGTGRLIQSLKTYLSDPGFEATSVFGRNYTLTDLLSFLVRALCGLAEKQMGALGPRIVVGRPVHFSGGKGDDDDAFAEGRLRKAIAAAGFEDIVFEYEPVAAAYYYESRLDHDELVLIADFGGGTSDFSLIRVGPSARKSPQSERILGNDGVGLAGDALDAKILHNVVSPYLGLGSSYRSMLGKELPVPVWIYGKLRRWHHLSFLKSKRTTELLREIQDQSLEPEKIRGLVHIIDQDLGYHLYRAIEKTKVALSKDDRTTFLFEDESLRIEHALTRADFESWIDEETGAMSECVDRLLARVGLSAKDVDRVFMTGGTSFVPAVRRIFDSRFGAEKIEAGGEMISVASGLALRAHDLS</sequence>
<proteinExistence type="inferred from homology"/>
<comment type="similarity">
    <text evidence="1">Belongs to the heat shock protein 70 family.</text>
</comment>
<dbReference type="PROSITE" id="PS01036">
    <property type="entry name" value="HSP70_3"/>
    <property type="match status" value="1"/>
</dbReference>
<dbReference type="CDD" id="cd10231">
    <property type="entry name" value="ASKHA_NBD_HSP70_YegD-like"/>
    <property type="match status" value="1"/>
</dbReference>
<evidence type="ECO:0000256" key="1">
    <source>
        <dbReference type="ARBA" id="ARBA00007381"/>
    </source>
</evidence>
<evidence type="ECO:0000256" key="2">
    <source>
        <dbReference type="ARBA" id="ARBA00022741"/>
    </source>
</evidence>
<accession>A0ABZ2JWU4</accession>
<dbReference type="Proteomes" id="UP001379533">
    <property type="component" value="Chromosome"/>
</dbReference>
<dbReference type="PRINTS" id="PR00301">
    <property type="entry name" value="HEATSHOCK70"/>
</dbReference>
<reference evidence="4 5" key="1">
    <citation type="submission" date="2021-12" db="EMBL/GenBank/DDBJ databases">
        <title>Discovery of the Pendulisporaceae a myxobacterial family with distinct sporulation behavior and unique specialized metabolism.</title>
        <authorList>
            <person name="Garcia R."/>
            <person name="Popoff A."/>
            <person name="Bader C.D."/>
            <person name="Loehr J."/>
            <person name="Walesch S."/>
            <person name="Walt C."/>
            <person name="Boldt J."/>
            <person name="Bunk B."/>
            <person name="Haeckl F.J.F.P.J."/>
            <person name="Gunesch A.P."/>
            <person name="Birkelbach J."/>
            <person name="Nuebel U."/>
            <person name="Pietschmann T."/>
            <person name="Bach T."/>
            <person name="Mueller R."/>
        </authorList>
    </citation>
    <scope>NUCLEOTIDE SEQUENCE [LARGE SCALE GENOMIC DNA]</scope>
    <source>
        <strain evidence="4 5">MSr12523</strain>
    </source>
</reference>
<keyword evidence="3" id="KW-0067">ATP-binding</keyword>
<dbReference type="SUPFAM" id="SSF53067">
    <property type="entry name" value="Actin-like ATPase domain"/>
    <property type="match status" value="2"/>
</dbReference>
<dbReference type="RefSeq" id="WP_394841442.1">
    <property type="nucleotide sequence ID" value="NZ_CP089982.1"/>
</dbReference>
<organism evidence="4 5">
    <name type="scientific">Pendulispora brunnea</name>
    <dbReference type="NCBI Taxonomy" id="2905690"/>
    <lineage>
        <taxon>Bacteria</taxon>
        <taxon>Pseudomonadati</taxon>
        <taxon>Myxococcota</taxon>
        <taxon>Myxococcia</taxon>
        <taxon>Myxococcales</taxon>
        <taxon>Sorangiineae</taxon>
        <taxon>Pendulisporaceae</taxon>
        <taxon>Pendulispora</taxon>
    </lineage>
</organism>
<dbReference type="Gene3D" id="3.90.640.10">
    <property type="entry name" value="Actin, Chain A, domain 4"/>
    <property type="match status" value="2"/>
</dbReference>
<dbReference type="EMBL" id="CP089982">
    <property type="protein sequence ID" value="WXA90822.1"/>
    <property type="molecule type" value="Genomic_DNA"/>
</dbReference>
<gene>
    <name evidence="4" type="ORF">LZC95_30760</name>
</gene>
<dbReference type="InterPro" id="IPR042054">
    <property type="entry name" value="YegD-like"/>
</dbReference>
<dbReference type="Gene3D" id="3.30.420.40">
    <property type="match status" value="3"/>
</dbReference>
<keyword evidence="2" id="KW-0547">Nucleotide-binding</keyword>